<feature type="domain" description="AB hydrolase-1" evidence="2">
    <location>
        <begin position="29"/>
        <end position="164"/>
    </location>
</feature>
<organism evidence="3 4">
    <name type="scientific">Streptomyces salyersiae</name>
    <dbReference type="NCBI Taxonomy" id="3075530"/>
    <lineage>
        <taxon>Bacteria</taxon>
        <taxon>Bacillati</taxon>
        <taxon>Actinomycetota</taxon>
        <taxon>Actinomycetes</taxon>
        <taxon>Kitasatosporales</taxon>
        <taxon>Streptomycetaceae</taxon>
        <taxon>Streptomyces</taxon>
    </lineage>
</organism>
<dbReference type="Pfam" id="PF00561">
    <property type="entry name" value="Abhydrolase_1"/>
    <property type="match status" value="1"/>
</dbReference>
<dbReference type="RefSeq" id="WP_311659839.1">
    <property type="nucleotide sequence ID" value="NZ_JAVREX010000011.1"/>
</dbReference>
<reference evidence="4" key="1">
    <citation type="submission" date="2023-07" db="EMBL/GenBank/DDBJ databases">
        <title>30 novel species of actinomycetes from the DSMZ collection.</title>
        <authorList>
            <person name="Nouioui I."/>
        </authorList>
    </citation>
    <scope>NUCLEOTIDE SEQUENCE [LARGE SCALE GENOMIC DNA]</scope>
    <source>
        <strain evidence="4">DSM 41770</strain>
    </source>
</reference>
<gene>
    <name evidence="3" type="ORF">RM649_24335</name>
</gene>
<sequence length="297" mass="31346">MTEQPTKVRTGTLEVTGATLHYEVRGSGPVLVLMPGGSADAGLYDVLAEELADAWTVVSYDPRCYSRSRLDAPVADQRVEDHSEDVHLLIEEVCPDGERASVFGTSASAVVALDLLGRHPERLDRVVAHEPPVVDVLPDAEAAHALFAEVRAAFRRDGAEAAAATMSAGIGDPEPPTPEETSRTTRQDGPQDAPGAAGPPPIGPEALARMQANFPVFVEHLLCPFTAYVPDEAALAAVSDRLVPAVGENSGRQLTARPVRVLAERLGRELVAFPGGHVGVVEHPAAFAVMLRKVLGG</sequence>
<dbReference type="GO" id="GO:0016787">
    <property type="term" value="F:hydrolase activity"/>
    <property type="evidence" value="ECO:0007669"/>
    <property type="project" value="UniProtKB-KW"/>
</dbReference>
<evidence type="ECO:0000259" key="2">
    <source>
        <dbReference type="Pfam" id="PF00561"/>
    </source>
</evidence>
<keyword evidence="4" id="KW-1185">Reference proteome</keyword>
<dbReference type="EMBL" id="JAVREX010000011">
    <property type="protein sequence ID" value="MDT0430762.1"/>
    <property type="molecule type" value="Genomic_DNA"/>
</dbReference>
<name>A0ABU2RPI9_9ACTN</name>
<evidence type="ECO:0000313" key="4">
    <source>
        <dbReference type="Proteomes" id="UP001183777"/>
    </source>
</evidence>
<dbReference type="Gene3D" id="3.40.50.1820">
    <property type="entry name" value="alpha/beta hydrolase"/>
    <property type="match status" value="1"/>
</dbReference>
<dbReference type="SUPFAM" id="SSF53474">
    <property type="entry name" value="alpha/beta-Hydrolases"/>
    <property type="match status" value="1"/>
</dbReference>
<accession>A0ABU2RPI9</accession>
<keyword evidence="3" id="KW-0378">Hydrolase</keyword>
<dbReference type="InterPro" id="IPR000073">
    <property type="entry name" value="AB_hydrolase_1"/>
</dbReference>
<dbReference type="InterPro" id="IPR029058">
    <property type="entry name" value="AB_hydrolase_fold"/>
</dbReference>
<feature type="region of interest" description="Disordered" evidence="1">
    <location>
        <begin position="163"/>
        <end position="205"/>
    </location>
</feature>
<comment type="caution">
    <text evidence="3">The sequence shown here is derived from an EMBL/GenBank/DDBJ whole genome shotgun (WGS) entry which is preliminary data.</text>
</comment>
<protein>
    <submittedName>
        <fullName evidence="3">Alpha/beta hydrolase</fullName>
    </submittedName>
</protein>
<proteinExistence type="predicted"/>
<evidence type="ECO:0000313" key="3">
    <source>
        <dbReference type="EMBL" id="MDT0430762.1"/>
    </source>
</evidence>
<evidence type="ECO:0000256" key="1">
    <source>
        <dbReference type="SAM" id="MobiDB-lite"/>
    </source>
</evidence>
<dbReference type="Proteomes" id="UP001183777">
    <property type="component" value="Unassembled WGS sequence"/>
</dbReference>